<dbReference type="InterPro" id="IPR002477">
    <property type="entry name" value="Peptidoglycan-bd-like"/>
</dbReference>
<dbReference type="InterPro" id="IPR036366">
    <property type="entry name" value="PGBDSf"/>
</dbReference>
<dbReference type="AlphaFoldDB" id="A0A2H0UR65"/>
<sequence length="1211" mass="124183">MSRKTVSKISSVFVAIATFVWVSGSAFLPVASAQTTDEIIQQLLAQIAQLQAQILALTGGSSSPVSCNFTRSLTIGSTGSDVQCLQRYLNGAGYQVAASGAGSPGNESQYFGSLTKAAVAKWQAANGVAPAVGYFGPISQAKYNSLIASAPTPTPTPSGTPSPTGTSLTASLSGSQPTEGLFGEGFASVPFTNITLTAGTDGDIKVTGLKVMRTGQGNDAAFNGVIALDDNGNRIGDTKTFGSDHQLTLNPTFTVRAGQSRTITLAGDSDADQNAYEGQRVSLTLMGVTTSNNVSVNGIPSNGLTGVTHTVNSTLSIGAVTLTKGSLDPGSSVTKEVGTTGYTFAALKLTAGSNEDVMIKSVSWNQSGSAAASDLANVVIGIDGGSTYPATVSEDGKYFMASLGGGIAIAKGNSKEIYIKGDIVSGSNRGVDFDLYRAADIKVVGSSYGYGILPTFTNSGDSATDDDGTLQTANPNYDAYEVTIGAGSVTIESATADVPSQNVAIGLADQPLGGFKVTVKGEGVSVAQTVFRLNRWEGTGAAANTQDVTNITLVDQNGKVLAGPVDVAASAATVTFTDTITYPVGTTIMTLKGKLGTDYADADQIAASTTPSSDWTTVKGVDTNQTITLSSATYTGSTMTVRSGALAITTLGDPAAQTIVAGVNGFTFANFSFDTTASGEDVRLNSVQVEFNYTTASSEDDLTNCQLWDGSTALNTGTNVVNGDNSGTTADDNTFTFDESLIIPKNTIKTLALKCNVASGGTATDFTLEIPGDADDVVPTGVTSGTTITETYVDTTGQQITISASGSLAIAKGDSTPTATTTWTQVAAGTTNNLINDFIFTASNEEIRVTQFAVELGNASTNTPQDLTKLTFWDGSTQVGETIMGSDNATVTLTGFIVPKDQSKILTIKADVANINVSGTAHPGHHITVEYDGAAADSSGNATRGIGSSSGQTLYANPADIVTTSGGLVIFKSVPTLASASIPSTSLVDGTDKVLFRHKVTAPSTGNGIGLYQFVYQVSTSTNGAIWPGLTNGFYANSFTVYGLDENCSNPVYDNGGRLNSATEGYVGVGSGFTVINFDPVAQGGTNEAIQVAPGTTRCFELRGTITNSGTSSTITTKLMGDLIAIPTSFETNDTWTASNYSFATSAAEVASGTYGAYLSPVLTSRGGATSSFVWSGNSTTTSKPAHYDWVNGYRVNGLPSTGMTGQTLSN</sequence>
<dbReference type="SUPFAM" id="SSF47090">
    <property type="entry name" value="PGBD-like"/>
    <property type="match status" value="1"/>
</dbReference>
<dbReference type="InterPro" id="IPR036365">
    <property type="entry name" value="PGBD-like_sf"/>
</dbReference>
<evidence type="ECO:0000313" key="3">
    <source>
        <dbReference type="EMBL" id="PIR88908.1"/>
    </source>
</evidence>
<name>A0A2H0UR65_9BACT</name>
<dbReference type="Gene3D" id="1.10.101.10">
    <property type="entry name" value="PGBD-like superfamily/PGBD"/>
    <property type="match status" value="1"/>
</dbReference>
<reference evidence="4" key="1">
    <citation type="submission" date="2017-09" db="EMBL/GenBank/DDBJ databases">
        <title>Depth-based differentiation of microbial function through sediment-hosted aquifers and enrichment of novel symbionts in the deep terrestrial subsurface.</title>
        <authorList>
            <person name="Probst A.J."/>
            <person name="Ladd B."/>
            <person name="Jarett J.K."/>
            <person name="Geller-Mcgrath D.E."/>
            <person name="Sieber C.M.K."/>
            <person name="Emerson J.B."/>
            <person name="Anantharaman K."/>
            <person name="Thomas B.C."/>
            <person name="Malmstrom R."/>
            <person name="Stieglmeier M."/>
            <person name="Klingl A."/>
            <person name="Woyke T."/>
            <person name="Ryan C.M."/>
            <person name="Banfield J.F."/>
        </authorList>
    </citation>
    <scope>NUCLEOTIDE SEQUENCE [LARGE SCALE GENOMIC DNA]</scope>
</reference>
<evidence type="ECO:0000313" key="4">
    <source>
        <dbReference type="Proteomes" id="UP000231157"/>
    </source>
</evidence>
<comment type="caution">
    <text evidence="3">The sequence shown here is derived from an EMBL/GenBank/DDBJ whole genome shotgun (WGS) entry which is preliminary data.</text>
</comment>
<feature type="compositionally biased region" description="Low complexity" evidence="1">
    <location>
        <begin position="161"/>
        <end position="175"/>
    </location>
</feature>
<organism evidence="3 4">
    <name type="scientific">Candidatus Harrisonbacteria bacterium CG10_big_fil_rev_8_21_14_0_10_40_38</name>
    <dbReference type="NCBI Taxonomy" id="1974583"/>
    <lineage>
        <taxon>Bacteria</taxon>
        <taxon>Candidatus Harrisoniibacteriota</taxon>
    </lineage>
</organism>
<gene>
    <name evidence="3" type="ORF">COU07_03355</name>
</gene>
<dbReference type="Proteomes" id="UP000231157">
    <property type="component" value="Unassembled WGS sequence"/>
</dbReference>
<dbReference type="Pfam" id="PF01471">
    <property type="entry name" value="PG_binding_1"/>
    <property type="match status" value="1"/>
</dbReference>
<protein>
    <recommendedName>
        <fullName evidence="2">Peptidoglycan binding-like domain-containing protein</fullName>
    </recommendedName>
</protein>
<evidence type="ECO:0000259" key="2">
    <source>
        <dbReference type="Pfam" id="PF01471"/>
    </source>
</evidence>
<feature type="domain" description="Peptidoglycan binding-like" evidence="2">
    <location>
        <begin position="78"/>
        <end position="129"/>
    </location>
</feature>
<feature type="region of interest" description="Disordered" evidence="1">
    <location>
        <begin position="149"/>
        <end position="176"/>
    </location>
</feature>
<evidence type="ECO:0000256" key="1">
    <source>
        <dbReference type="SAM" id="MobiDB-lite"/>
    </source>
</evidence>
<accession>A0A2H0UR65</accession>
<dbReference type="EMBL" id="PFAZ01000009">
    <property type="protein sequence ID" value="PIR88908.1"/>
    <property type="molecule type" value="Genomic_DNA"/>
</dbReference>
<proteinExistence type="predicted"/>